<reference evidence="3 4" key="1">
    <citation type="journal article" date="2010" name="Plant Cell">
        <title>The Chlorella variabilis NC64A genome reveals adaptation to photosymbiosis, coevolution with viruses, and cryptic sex.</title>
        <authorList>
            <person name="Blanc G."/>
            <person name="Duncan G."/>
            <person name="Agarkova I."/>
            <person name="Borodovsky M."/>
            <person name="Gurnon J."/>
            <person name="Kuo A."/>
            <person name="Lindquist E."/>
            <person name="Lucas S."/>
            <person name="Pangilinan J."/>
            <person name="Polle J."/>
            <person name="Salamov A."/>
            <person name="Terry A."/>
            <person name="Yamada T."/>
            <person name="Dunigan D.D."/>
            <person name="Grigoriev I.V."/>
            <person name="Claverie J.M."/>
            <person name="Van Etten J.L."/>
        </authorList>
    </citation>
    <scope>NUCLEOTIDE SEQUENCE [LARGE SCALE GENOMIC DNA]</scope>
    <source>
        <strain evidence="3 4">NC64A</strain>
    </source>
</reference>
<dbReference type="GeneID" id="17357240"/>
<evidence type="ECO:0000313" key="3">
    <source>
        <dbReference type="EMBL" id="EFN57467.1"/>
    </source>
</evidence>
<keyword evidence="2" id="KW-1133">Transmembrane helix</keyword>
<dbReference type="OrthoDB" id="167295at2759"/>
<dbReference type="InParanoid" id="E1Z971"/>
<dbReference type="InterPro" id="IPR024491">
    <property type="entry name" value="Se_SelK/SelG"/>
</dbReference>
<dbReference type="STRING" id="554065.E1Z971"/>
<evidence type="ECO:0000313" key="4">
    <source>
        <dbReference type="Proteomes" id="UP000008141"/>
    </source>
</evidence>
<accession>E1Z971</accession>
<feature type="region of interest" description="Disordered" evidence="1">
    <location>
        <begin position="1"/>
        <end position="21"/>
    </location>
</feature>
<feature type="compositionally biased region" description="Low complexity" evidence="1">
    <location>
        <begin position="88"/>
        <end position="98"/>
    </location>
</feature>
<feature type="region of interest" description="Disordered" evidence="1">
    <location>
        <begin position="50"/>
        <end position="98"/>
    </location>
</feature>
<protein>
    <submittedName>
        <fullName evidence="3">Expressed protein</fullName>
    </submittedName>
</protein>
<gene>
    <name evidence="3" type="ORF">CHLNCDRAFT_142972</name>
</gene>
<evidence type="ECO:0000256" key="2">
    <source>
        <dbReference type="SAM" id="Phobius"/>
    </source>
</evidence>
<proteinExistence type="predicted"/>
<dbReference type="Proteomes" id="UP000008141">
    <property type="component" value="Unassembled WGS sequence"/>
</dbReference>
<keyword evidence="4" id="KW-1185">Reference proteome</keyword>
<name>E1Z971_CHLVA</name>
<organism evidence="4">
    <name type="scientific">Chlorella variabilis</name>
    <name type="common">Green alga</name>
    <dbReference type="NCBI Taxonomy" id="554065"/>
    <lineage>
        <taxon>Eukaryota</taxon>
        <taxon>Viridiplantae</taxon>
        <taxon>Chlorophyta</taxon>
        <taxon>core chlorophytes</taxon>
        <taxon>Trebouxiophyceae</taxon>
        <taxon>Chlorellales</taxon>
        <taxon>Chlorellaceae</taxon>
        <taxon>Chlorella clade</taxon>
        <taxon>Chlorella</taxon>
    </lineage>
</organism>
<dbReference type="Pfam" id="PF10961">
    <property type="entry name" value="SelK_SelG"/>
    <property type="match status" value="1"/>
</dbReference>
<dbReference type="EMBL" id="GL433839">
    <property type="protein sequence ID" value="EFN57467.1"/>
    <property type="molecule type" value="Genomic_DNA"/>
</dbReference>
<dbReference type="AlphaFoldDB" id="E1Z971"/>
<keyword evidence="2" id="KW-0472">Membrane</keyword>
<sequence length="98" mass="9757">MAYVDRSGAPSGAWRPAGNGPPRALLAFVTGIVNFIMYFFRTILNPSAAQEYSGRSRRGGGGGGGPGGGPPRPPRGPRITGLSDLRDAGGAAACGAGG</sequence>
<feature type="transmembrane region" description="Helical" evidence="2">
    <location>
        <begin position="20"/>
        <end position="40"/>
    </location>
</feature>
<evidence type="ECO:0000256" key="1">
    <source>
        <dbReference type="SAM" id="MobiDB-lite"/>
    </source>
</evidence>
<dbReference type="RefSeq" id="XP_005849569.1">
    <property type="nucleotide sequence ID" value="XM_005849507.1"/>
</dbReference>
<dbReference type="KEGG" id="cvr:CHLNCDRAFT_142972"/>
<keyword evidence="2" id="KW-0812">Transmembrane</keyword>